<dbReference type="InterPro" id="IPR010077">
    <property type="entry name" value="Herpes_virus_tegument"/>
</dbReference>
<dbReference type="SMART" id="SM01211">
    <property type="entry name" value="GATase_5"/>
    <property type="match status" value="1"/>
</dbReference>
<dbReference type="GO" id="GO:0043657">
    <property type="term" value="C:host cell"/>
    <property type="evidence" value="ECO:0007669"/>
    <property type="project" value="GOC"/>
</dbReference>
<feature type="domain" description="FGAR-AT PurM N-terminal-like" evidence="6">
    <location>
        <begin position="663"/>
        <end position="811"/>
    </location>
</feature>
<dbReference type="GO" id="GO:0006164">
    <property type="term" value="P:purine nucleotide biosynthetic process"/>
    <property type="evidence" value="ECO:0007669"/>
    <property type="project" value="TreeGrafter"/>
</dbReference>
<dbReference type="InterPro" id="IPR010918">
    <property type="entry name" value="PurM-like_C_dom"/>
</dbReference>
<accession>A0A889IVX3</accession>
<dbReference type="SUPFAM" id="SSF56042">
    <property type="entry name" value="PurM C-terminal domain-like"/>
    <property type="match status" value="1"/>
</dbReference>
<keyword evidence="2" id="KW-0920">Virion tegument</keyword>
<dbReference type="InterPro" id="IPR036921">
    <property type="entry name" value="PurM-like_N_sf"/>
</dbReference>
<dbReference type="InterPro" id="IPR036676">
    <property type="entry name" value="PurM-like_C_sf"/>
</dbReference>
<dbReference type="InterPro" id="IPR055181">
    <property type="entry name" value="FGAR-AT_PurM_N-like"/>
</dbReference>
<dbReference type="GO" id="GO:0004642">
    <property type="term" value="F:phosphoribosylformylglycinamidine synthase activity"/>
    <property type="evidence" value="ECO:0007669"/>
    <property type="project" value="TreeGrafter"/>
</dbReference>
<dbReference type="NCBIfam" id="TIGR01739">
    <property type="entry name" value="tegu_FGAM_synt"/>
    <property type="match status" value="1"/>
</dbReference>
<dbReference type="Gene3D" id="3.30.1330.10">
    <property type="entry name" value="PurM-like, N-terminal domain"/>
    <property type="match status" value="1"/>
</dbReference>
<evidence type="ECO:0000259" key="6">
    <source>
        <dbReference type="Pfam" id="PF22689"/>
    </source>
</evidence>
<evidence type="ECO:0000259" key="4">
    <source>
        <dbReference type="Pfam" id="PF02769"/>
    </source>
</evidence>
<evidence type="ECO:0000256" key="3">
    <source>
        <dbReference type="ARBA" id="ARBA00022844"/>
    </source>
</evidence>
<evidence type="ECO:0000313" key="7">
    <source>
        <dbReference type="EMBL" id="QRE02490.1"/>
    </source>
</evidence>
<reference evidence="7" key="1">
    <citation type="submission" date="2019-10" db="EMBL/GenBank/DDBJ databases">
        <title>Otarine herpesvirus 4 in Northern fur seal genital swab.</title>
        <authorList>
            <person name="Deming A.C."/>
            <person name="Wellehan J.F.X."/>
            <person name="Gulland F.M.D."/>
        </authorList>
    </citation>
    <scope>NUCLEOTIDE SEQUENCE</scope>
    <source>
        <strain evidence="7">Cu11-001</strain>
    </source>
</reference>
<evidence type="ECO:0000256" key="1">
    <source>
        <dbReference type="ARBA" id="ARBA00004535"/>
    </source>
</evidence>
<dbReference type="Gene3D" id="3.90.650.10">
    <property type="entry name" value="PurM-like C-terminal domain"/>
    <property type="match status" value="1"/>
</dbReference>
<keyword evidence="3" id="KW-0946">Virion</keyword>
<dbReference type="Pfam" id="PF22689">
    <property type="entry name" value="FGAR-AT_PurM_N-like"/>
    <property type="match status" value="1"/>
</dbReference>
<evidence type="ECO:0000259" key="5">
    <source>
        <dbReference type="Pfam" id="PF12818"/>
    </source>
</evidence>
<evidence type="ECO:0000256" key="2">
    <source>
        <dbReference type="ARBA" id="ARBA00022580"/>
    </source>
</evidence>
<dbReference type="InterPro" id="IPR024346">
    <property type="entry name" value="Tegument_herpes_virus_N"/>
</dbReference>
<gene>
    <name evidence="7" type="primary">Ot11</name>
</gene>
<proteinExistence type="predicted"/>
<dbReference type="PANTHER" id="PTHR10099:SF1">
    <property type="entry name" value="PHOSPHORIBOSYLFORMYLGLYCINAMIDINE SYNTHASE"/>
    <property type="match status" value="1"/>
</dbReference>
<comment type="subcellular location">
    <subcellularLocation>
        <location evidence="1">Virion tegument</location>
    </subcellularLocation>
</comment>
<dbReference type="Pfam" id="PF12818">
    <property type="entry name" value="Tegument_dsDNA"/>
    <property type="match status" value="1"/>
</dbReference>
<feature type="domain" description="Tegument protein herpes virus N-terminal" evidence="5">
    <location>
        <begin position="366"/>
        <end position="593"/>
    </location>
</feature>
<dbReference type="SUPFAM" id="SSF55326">
    <property type="entry name" value="PurM N-terminal domain-like"/>
    <property type="match status" value="1"/>
</dbReference>
<dbReference type="Pfam" id="PF02769">
    <property type="entry name" value="AIRS_C"/>
    <property type="match status" value="1"/>
</dbReference>
<dbReference type="PANTHER" id="PTHR10099">
    <property type="entry name" value="PHOSPHORIBOSYLFORMYLGLYCINAMIDINE SYNTHASE"/>
    <property type="match status" value="1"/>
</dbReference>
<dbReference type="Pfam" id="PF13507">
    <property type="entry name" value="GATase_5"/>
    <property type="match status" value="1"/>
</dbReference>
<dbReference type="GO" id="GO:0075733">
    <property type="term" value="P:intracellular transport of virus"/>
    <property type="evidence" value="ECO:0007669"/>
    <property type="project" value="InterPro"/>
</dbReference>
<protein>
    <submittedName>
        <fullName evidence="7">Uncharacterized protein</fullName>
    </submittedName>
</protein>
<dbReference type="GO" id="GO:0019033">
    <property type="term" value="C:viral tegument"/>
    <property type="evidence" value="ECO:0007669"/>
    <property type="project" value="UniProtKB-SubCell"/>
</dbReference>
<organism evidence="7">
    <name type="scientific">Otarine gammaherpesvirus 4</name>
    <dbReference type="NCBI Taxonomy" id="2801541"/>
    <lineage>
        <taxon>Viruses</taxon>
        <taxon>Duplodnaviria</taxon>
        <taxon>Heunggongvirae</taxon>
        <taxon>Peploviricota</taxon>
        <taxon>Herviviricetes</taxon>
        <taxon>Herpesvirales</taxon>
        <taxon>Orthoherpesviridae</taxon>
        <taxon>Gammaherpesvirinae</taxon>
    </lineage>
</organism>
<dbReference type="EMBL" id="MN545486">
    <property type="protein sequence ID" value="QRE02490.1"/>
    <property type="molecule type" value="Genomic_DNA"/>
</dbReference>
<dbReference type="Gene3D" id="3.40.50.880">
    <property type="match status" value="1"/>
</dbReference>
<name>A0A889IVX3_9GAMA</name>
<sequence length="1368" mass="149666">MPHWLKQRCTVKMDNTDLFFLGMPRTRAIPQYRASALEAQYFFHDAANRTAEETAVNAIFGPGGELQLTTTPIHVEDGYIIAGIGSGNTDAVDVRHRNIMARTLRQIMRTQGGEEFTKTSTALCKSGLFTIAYGPDPDEPPSTHSADMRRLVCLLAPFRKRISRRLWSLYRLERFRLIVIDPNCTHPTVDHRLTLKLALNTTSRGATVYTITKEWQPAVNCMHVPVSVHAHPKCDLVRKYAMGFGDVHGRAEESRHVESTRRSIVQDPRSQCLLLLLPQCDSWTIHTGMGRGRYTLGMHTRRYGIVNLYGELAARSPELEALRASLSTLRPTLPLAAQFGIIGNELGDPADEDSGDNLASMTLQRAEFKFRDHTTAHLTSLRCAGVPVVQGFVRLMPSGALPPYVEMPHFVSYTQVCSVGALGGLGASEIAASTDSVVVFELGDSIQLLCEHDRRYYADSGRLAGSVLGAIDAFRATVDSSAIVGVCGSGISSTTLVKITSLCGNHGFCTWATALPGEIQRRLRRFTPENRDYNASIVESLYLNVHSPSVLLAVSCSADTGGRRSPMALLKLVCRAFGCPVREVGWRTQTRGIFIFDDRPRSDILVNEPLHLNTFRPKYPLATDAVPRHDNTTPTHQQSSSISDDATLHEVLLAILRHPTVGSKEFILRHTDRCTNGRVAQQPGVGPLDTPVADFATFAARAVDDLNLCSNLWQDCGEGRCRVYSEMITPGVCTAIGENAVLMAHNPERSAMRSITEAMLGLALSPTDNVFDTLVSATITWPHRRGFEMELDRFMDTCKNFCRNLGVCFQVSSCKASNLPGGATLPNANVVAAVFTAASTCEDVNRKLTPDLKQSDSTLVFAALDNTESHSGSIIQQISGKVCGEVAAIDARKVKELLVAIANVRRCGYTLSGHDVSDGGLWGCLVEMAISGDRTVSIHIPQARDPLSYLTSEAAGIVLEVPRVTARATAEAFASRGLYAAIIGKTGPAGSSAEVTIYHGQQIIFRESLHVLRAHWTLFATRQAILSRDESMEPLNEDAYGRDTMVLPTIPYSLVGLPNQYHYVTVFMLPGATRPDGIMSALANAGFAPVLMGVDACNADSLYNANTLGICIVGDSNFVDSELGDRAMAYYTHSTRVVATELRKVLAQQHTFSLAIGSMACEVLFQGRYIGFDPATNTQMTCRRNASRMYESRWLNIHIPQNTRAIAFRGLAGALLPCWAQGERLGFDHPAPGILNSLERENQIASIYYGRDLTSGPAHFYPRNPAEGSAIAGVCSPDGRHLALLHDPTLACNLWQWPYVPPCNVNVAVSPWRQMFYSLHHWSLSKLDEVVRLQEEAAEGVDDFLVQGRGDIGPGAAHQMVNVPDAEE</sequence>
<dbReference type="SUPFAM" id="SSF52317">
    <property type="entry name" value="Class I glutamine amidotransferase-like"/>
    <property type="match status" value="1"/>
</dbReference>
<dbReference type="InterPro" id="IPR029062">
    <property type="entry name" value="Class_I_gatase-like"/>
</dbReference>
<feature type="domain" description="PurM-like C-terminal" evidence="4">
    <location>
        <begin position="892"/>
        <end position="990"/>
    </location>
</feature>